<feature type="chain" id="PRO_5002576693" description="Asl1-like glycosyl hydrolase catalytic domain-containing protein" evidence="1">
    <location>
        <begin position="18"/>
        <end position="514"/>
    </location>
</feature>
<name>A0A0G9H156_9GAMM</name>
<accession>A0A0G9H156</accession>
<dbReference type="SUPFAM" id="SSF51445">
    <property type="entry name" value="(Trans)glycosidases"/>
    <property type="match status" value="1"/>
</dbReference>
<dbReference type="PATRIC" id="fig|1440762.4.peg.2116"/>
<proteinExistence type="predicted"/>
<dbReference type="InterPro" id="IPR051923">
    <property type="entry name" value="Glycosyl_Hydrolase_39"/>
</dbReference>
<dbReference type="GO" id="GO:0004553">
    <property type="term" value="F:hydrolase activity, hydrolyzing O-glycosyl compounds"/>
    <property type="evidence" value="ECO:0007669"/>
    <property type="project" value="TreeGrafter"/>
</dbReference>
<organism evidence="2 3">
    <name type="scientific">Dyella japonica DSM 16301</name>
    <dbReference type="NCBI Taxonomy" id="1440762"/>
    <lineage>
        <taxon>Bacteria</taxon>
        <taxon>Pseudomonadati</taxon>
        <taxon>Pseudomonadota</taxon>
        <taxon>Gammaproteobacteria</taxon>
        <taxon>Lysobacterales</taxon>
        <taxon>Rhodanobacteraceae</taxon>
        <taxon>Dyella</taxon>
    </lineage>
</organism>
<sequence length="514" mass="55779">MLVLLLAIASCACTVSGGEAPSLVPVDVAQFIVPAGSSVTLGFQADAAACQASIAYVVQDYVGAEESSGSAKCRADNTVELLVKLPRGYHEIRFTALNAAFGVIALHQLNERVSAFFGIDTAFSYLELSADKRAQFVGQLSRLGIMSVRDRISWNELQPDQQSWNGAGHHQFDDLRQLYSQHGIKVLDVLQGLPGDSADYFPSSKASVSMISEMAGRWGKVWNGVEIANEPDHNRVYDKLSPAEQSQYQRQYASYASLASKEIKDVVPAARVVGGAFAFALSGDKLDSSKFADGIAAAGLTQSVDAISFHTYVEPKTLRRDIGTYRDWLLRSGVPDMPLWITEAGWPWKRGPGRPPLDQDQASALQMAGKAVVAYAMGIERYYPFVYPYYEEKEKNFGMTGKERTPLRSLAAYAQAAKALSGSSAISSLGNLSEDGVGALFKTPNGAVLVIHQKESSGSRPWLSVPFPVAKCEGIDGRDLKMVDGRVPLTDGLVYVWISDADIAKAKDMLERVR</sequence>
<reference evidence="2 3" key="1">
    <citation type="journal article" date="2015" name="Antonie Van Leeuwenhoek">
        <title>A phylogenomic and molecular marker based taxonomic framework for the order Xanthomonadales: proposal to transfer the families Algiphilaceae and Solimonadaceae to the order Nevskiales ord. nov. and to create a new family within the order Xanthomonadales, the family Rhodanobacteraceae fam. nov., containing the genus Rhodanobacter and its closest relatives.</title>
        <authorList>
            <person name="Naushad S."/>
            <person name="Adeolu M."/>
            <person name="Wong S."/>
            <person name="Sohail M."/>
            <person name="Schellhorn H.E."/>
            <person name="Gupta R.S."/>
        </authorList>
    </citation>
    <scope>NUCLEOTIDE SEQUENCE [LARGE SCALE GENOMIC DNA]</scope>
    <source>
        <strain evidence="2 3">DSM 16301</strain>
    </source>
</reference>
<dbReference type="STRING" id="1440762.Y882_12375"/>
<dbReference type="AlphaFoldDB" id="A0A0G9H156"/>
<evidence type="ECO:0000256" key="1">
    <source>
        <dbReference type="SAM" id="SignalP"/>
    </source>
</evidence>
<evidence type="ECO:0008006" key="4">
    <source>
        <dbReference type="Google" id="ProtNLM"/>
    </source>
</evidence>
<dbReference type="InterPro" id="IPR017853">
    <property type="entry name" value="GH"/>
</dbReference>
<feature type="signal peptide" evidence="1">
    <location>
        <begin position="1"/>
        <end position="17"/>
    </location>
</feature>
<dbReference type="PANTHER" id="PTHR12631:SF10">
    <property type="entry name" value="BETA-XYLOSIDASE-LIKE PROTEIN-RELATED"/>
    <property type="match status" value="1"/>
</dbReference>
<dbReference type="Proteomes" id="UP000035481">
    <property type="component" value="Unassembled WGS sequence"/>
</dbReference>
<dbReference type="EMBL" id="JPLA01000030">
    <property type="protein sequence ID" value="KLD63201.1"/>
    <property type="molecule type" value="Genomic_DNA"/>
</dbReference>
<gene>
    <name evidence="2" type="ORF">Y882_12375</name>
</gene>
<dbReference type="PANTHER" id="PTHR12631">
    <property type="entry name" value="ALPHA-L-IDURONIDASE"/>
    <property type="match status" value="1"/>
</dbReference>
<protein>
    <recommendedName>
        <fullName evidence="4">Asl1-like glycosyl hydrolase catalytic domain-containing protein</fullName>
    </recommendedName>
</protein>
<comment type="caution">
    <text evidence="2">The sequence shown here is derived from an EMBL/GenBank/DDBJ whole genome shotgun (WGS) entry which is preliminary data.</text>
</comment>
<dbReference type="Gene3D" id="3.20.20.80">
    <property type="entry name" value="Glycosidases"/>
    <property type="match status" value="1"/>
</dbReference>
<keyword evidence="1" id="KW-0732">Signal</keyword>
<evidence type="ECO:0000313" key="2">
    <source>
        <dbReference type="EMBL" id="KLD63201.1"/>
    </source>
</evidence>
<evidence type="ECO:0000313" key="3">
    <source>
        <dbReference type="Proteomes" id="UP000035481"/>
    </source>
</evidence>
<dbReference type="OrthoDB" id="9776971at2"/>